<dbReference type="SUPFAM" id="SSF56024">
    <property type="entry name" value="Phospholipase D/nuclease"/>
    <property type="match status" value="2"/>
</dbReference>
<evidence type="ECO:0000256" key="11">
    <source>
        <dbReference type="PIRSR" id="PIRSR610347-3"/>
    </source>
</evidence>
<evidence type="ECO:0000256" key="6">
    <source>
        <dbReference type="ARBA" id="ARBA00022839"/>
    </source>
</evidence>
<protein>
    <submittedName>
        <fullName evidence="13">Tyrosyl-DNA phosphodiesterase</fullName>
    </submittedName>
</protein>
<dbReference type="Gene3D" id="3.30.870.10">
    <property type="entry name" value="Endonuclease Chain A"/>
    <property type="match status" value="2"/>
</dbReference>
<evidence type="ECO:0000313" key="13">
    <source>
        <dbReference type="EMBL" id="OON21044.1"/>
    </source>
</evidence>
<dbReference type="GO" id="GO:0004527">
    <property type="term" value="F:exonuclease activity"/>
    <property type="evidence" value="ECO:0007669"/>
    <property type="project" value="UniProtKB-KW"/>
</dbReference>
<proteinExistence type="inferred from homology"/>
<name>A0A1S8X2U2_OPIVI</name>
<dbReference type="EMBL" id="KV892312">
    <property type="protein sequence ID" value="OON21044.1"/>
    <property type="molecule type" value="Genomic_DNA"/>
</dbReference>
<evidence type="ECO:0000256" key="2">
    <source>
        <dbReference type="ARBA" id="ARBA00010205"/>
    </source>
</evidence>
<feature type="compositionally biased region" description="Polar residues" evidence="12">
    <location>
        <begin position="88"/>
        <end position="98"/>
    </location>
</feature>
<keyword evidence="7" id="KW-0234">DNA repair</keyword>
<evidence type="ECO:0000256" key="10">
    <source>
        <dbReference type="PIRSR" id="PIRSR610347-2"/>
    </source>
</evidence>
<keyword evidence="6" id="KW-0269">Exonuclease</keyword>
<reference evidence="13 14" key="1">
    <citation type="submission" date="2015-03" db="EMBL/GenBank/DDBJ databases">
        <title>Draft genome of the nematode, Opisthorchis viverrini.</title>
        <authorList>
            <person name="Mitreva M."/>
        </authorList>
    </citation>
    <scope>NUCLEOTIDE SEQUENCE [LARGE SCALE GENOMIC DNA]</scope>
    <source>
        <strain evidence="13">Khon Kaen</strain>
    </source>
</reference>
<feature type="active site" description="Proton donor/acceptor" evidence="9">
    <location>
        <position position="472"/>
    </location>
</feature>
<comment type="similarity">
    <text evidence="2">Belongs to the tyrosyl-DNA phosphodiesterase family.</text>
</comment>
<evidence type="ECO:0000256" key="9">
    <source>
        <dbReference type="PIRSR" id="PIRSR610347-1"/>
    </source>
</evidence>
<feature type="binding site" evidence="10">
    <location>
        <position position="474"/>
    </location>
    <ligand>
        <name>substrate</name>
    </ligand>
</feature>
<feature type="region of interest" description="Disordered" evidence="12">
    <location>
        <begin position="88"/>
        <end position="109"/>
    </location>
</feature>
<dbReference type="GO" id="GO:0005634">
    <property type="term" value="C:nucleus"/>
    <property type="evidence" value="ECO:0007669"/>
    <property type="project" value="UniProtKB-SubCell"/>
</dbReference>
<keyword evidence="4" id="KW-0227">DNA damage</keyword>
<accession>A0A1S8X2U2</accession>
<feature type="site" description="Interaction with DNA" evidence="11">
    <location>
        <position position="497"/>
    </location>
</feature>
<comment type="subcellular location">
    <subcellularLocation>
        <location evidence="1">Nucleus</location>
    </subcellularLocation>
</comment>
<evidence type="ECO:0000256" key="1">
    <source>
        <dbReference type="ARBA" id="ARBA00004123"/>
    </source>
</evidence>
<keyword evidence="3" id="KW-0540">Nuclease</keyword>
<keyword evidence="5" id="KW-0378">Hydrolase</keyword>
<evidence type="ECO:0000256" key="4">
    <source>
        <dbReference type="ARBA" id="ARBA00022763"/>
    </source>
</evidence>
<evidence type="ECO:0000313" key="14">
    <source>
        <dbReference type="Proteomes" id="UP000243686"/>
    </source>
</evidence>
<dbReference type="PANTHER" id="PTHR12415:SF0">
    <property type="entry name" value="TYROSYL-DNA PHOSPHODIESTERASE 1"/>
    <property type="match status" value="1"/>
</dbReference>
<organism evidence="13 14">
    <name type="scientific">Opisthorchis viverrini</name>
    <name type="common">Southeast Asian liver fluke</name>
    <dbReference type="NCBI Taxonomy" id="6198"/>
    <lineage>
        <taxon>Eukaryota</taxon>
        <taxon>Metazoa</taxon>
        <taxon>Spiralia</taxon>
        <taxon>Lophotrochozoa</taxon>
        <taxon>Platyhelminthes</taxon>
        <taxon>Trematoda</taxon>
        <taxon>Digenea</taxon>
        <taxon>Opisthorchiida</taxon>
        <taxon>Opisthorchiata</taxon>
        <taxon>Opisthorchiidae</taxon>
        <taxon>Opisthorchis</taxon>
    </lineage>
</organism>
<dbReference type="GO" id="GO:0006281">
    <property type="term" value="P:DNA repair"/>
    <property type="evidence" value="ECO:0007669"/>
    <property type="project" value="UniProtKB-KW"/>
</dbReference>
<dbReference type="AlphaFoldDB" id="A0A1S8X2U2"/>
<dbReference type="PANTHER" id="PTHR12415">
    <property type="entry name" value="TYROSYL-DNA PHOSPHODIESTERASE 1"/>
    <property type="match status" value="1"/>
</dbReference>
<sequence>MPSPKTCHLKKGKEPLRSVHKDKGCMTLVVDKPHYIENPDTAKYRSIDRDPSSKLVNWIYKTLIKPQANVKVEGGESILLYSADRSLKMSSSPTNSQDSPERKKRRLGPFDEVLPPCPYVQEQQATMSHEQPVNNCSSTDSDLIDQMAKEFGFYLFRCPGVKYRNIPTITLKEIFHQKHGDLVSSAQFNYMFDVDWLMQQYPKQFRSCPLLLVHAYHGEDKAALNSVVSKYENIRQCVAHIRLPFGTHHTKMMFLKYADGLRVVIHTANMIPDDWDRRTQGIWLSPKLLRKSGTSSETDSDTKFRENLVNYLRGYGSTVAGTPSSPLGEWIEELHQYDFSPIRVFLVGSVSGMHAGSSLRQFGHPRLASLLRDYTLEVPSSWPLIGQFSSIGYLGAQPTTWLTTQWSSSLAGKGARGLRMIFPCVDDVRNSLEGYAAGGCLPYSRQTAEKQSWLRQFLHRWRAGPHSRAAPHIKSYTRISNDGTHASWFLLTSANLSKAAWGSFVKDGSQLMVRSYELGVLFVPGRFQEKANCFRLVTPSRLATPLDALKQIPGLRTHHIPFPVPYDLPPVLYDTD</sequence>
<dbReference type="GO" id="GO:0017005">
    <property type="term" value="F:3'-tyrosyl-DNA phosphodiesterase activity"/>
    <property type="evidence" value="ECO:0007669"/>
    <property type="project" value="TreeGrafter"/>
</dbReference>
<evidence type="ECO:0000256" key="3">
    <source>
        <dbReference type="ARBA" id="ARBA00022722"/>
    </source>
</evidence>
<dbReference type="Proteomes" id="UP000243686">
    <property type="component" value="Unassembled WGS sequence"/>
</dbReference>
<feature type="non-terminal residue" evidence="13">
    <location>
        <position position="576"/>
    </location>
</feature>
<evidence type="ECO:0000256" key="12">
    <source>
        <dbReference type="SAM" id="MobiDB-lite"/>
    </source>
</evidence>
<evidence type="ECO:0000256" key="8">
    <source>
        <dbReference type="ARBA" id="ARBA00023242"/>
    </source>
</evidence>
<keyword evidence="8" id="KW-0539">Nucleus</keyword>
<evidence type="ECO:0000256" key="5">
    <source>
        <dbReference type="ARBA" id="ARBA00022801"/>
    </source>
</evidence>
<feature type="binding site" evidence="10">
    <location>
        <position position="251"/>
    </location>
    <ligand>
        <name>substrate</name>
    </ligand>
</feature>
<dbReference type="InterPro" id="IPR010347">
    <property type="entry name" value="Tdp1"/>
</dbReference>
<evidence type="ECO:0000256" key="7">
    <source>
        <dbReference type="ARBA" id="ARBA00023204"/>
    </source>
</evidence>
<dbReference type="GO" id="GO:0003697">
    <property type="term" value="F:single-stranded DNA binding"/>
    <property type="evidence" value="ECO:0007669"/>
    <property type="project" value="TreeGrafter"/>
</dbReference>
<dbReference type="Pfam" id="PF06087">
    <property type="entry name" value="Tyr-DNA_phospho"/>
    <property type="match status" value="1"/>
</dbReference>
<gene>
    <name evidence="13" type="ORF">X801_03066</name>
</gene>
<dbReference type="GO" id="GO:0003690">
    <property type="term" value="F:double-stranded DNA binding"/>
    <property type="evidence" value="ECO:0007669"/>
    <property type="project" value="TreeGrafter"/>
</dbReference>
<keyword evidence="14" id="KW-1185">Reference proteome</keyword>
<feature type="active site" description="Nucleophile" evidence="9">
    <location>
        <position position="249"/>
    </location>
</feature>